<name>A0A843YRP6_9BURK</name>
<evidence type="ECO:0000313" key="3">
    <source>
        <dbReference type="Proteomes" id="UP000451565"/>
    </source>
</evidence>
<keyword evidence="3" id="KW-1185">Reference proteome</keyword>
<evidence type="ECO:0000313" key="2">
    <source>
        <dbReference type="EMBL" id="MQR00667.1"/>
    </source>
</evidence>
<dbReference type="AlphaFoldDB" id="A0A843YRP6"/>
<dbReference type="OrthoDB" id="268197at2"/>
<gene>
    <name evidence="2" type="ORF">GEV47_08220</name>
</gene>
<dbReference type="RefSeq" id="WP_153234247.1">
    <property type="nucleotide sequence ID" value="NZ_WINI01000003.1"/>
</dbReference>
<dbReference type="Proteomes" id="UP000451565">
    <property type="component" value="Unassembled WGS sequence"/>
</dbReference>
<evidence type="ECO:0000259" key="1">
    <source>
        <dbReference type="Pfam" id="PF08878"/>
    </source>
</evidence>
<feature type="domain" description="Anti-bacteriophage protein A/HamA C-terminal" evidence="1">
    <location>
        <begin position="4"/>
        <end position="249"/>
    </location>
</feature>
<organism evidence="2 3">
    <name type="scientific">Glaciimonas soli</name>
    <dbReference type="NCBI Taxonomy" id="2590999"/>
    <lineage>
        <taxon>Bacteria</taxon>
        <taxon>Pseudomonadati</taxon>
        <taxon>Pseudomonadota</taxon>
        <taxon>Betaproteobacteria</taxon>
        <taxon>Burkholderiales</taxon>
        <taxon>Oxalobacteraceae</taxon>
        <taxon>Glaciimonas</taxon>
    </lineage>
</organism>
<sequence length="257" mass="29007">MIFAEWCDNQRVDVARKKLWKLTERANGRAAVAAKMPHLIRSHYDDMGRIAQDVLDLGFPAAAALLAERLPRQIRARSGELGEILATEFVEEEIGYTIPVRRLRYKDGREMALRGDDLLGFRTDENGLLHLLKGESKSRAQLSRITIDEARTALCRDNGRPTATSLLFMADRMMERDDGLATIGRTLRNEVVAHAIPASRIDHLMFVMSGNAAPQALTENLHAADEHHPQTIVHLWIEDHQDFIRHMYEGALVLGNN</sequence>
<dbReference type="Pfam" id="PF08878">
    <property type="entry name" value="HamA"/>
    <property type="match status" value="1"/>
</dbReference>
<dbReference type="EMBL" id="WINI01000003">
    <property type="protein sequence ID" value="MQR00667.1"/>
    <property type="molecule type" value="Genomic_DNA"/>
</dbReference>
<proteinExistence type="predicted"/>
<reference evidence="2 3" key="1">
    <citation type="submission" date="2019-10" db="EMBL/GenBank/DDBJ databases">
        <title>Glaciimonas soli sp. nov., a psychrophilic bacterium isolated from the forest soil of a high elevation mountain in Taiwan.</title>
        <authorList>
            <person name="Wang L.-T."/>
            <person name="Shieh W.Y."/>
        </authorList>
    </citation>
    <scope>NUCLEOTIDE SEQUENCE [LARGE SCALE GENOMIC DNA]</scope>
    <source>
        <strain evidence="2 3">GS1</strain>
    </source>
</reference>
<accession>A0A843YRP6</accession>
<comment type="caution">
    <text evidence="2">The sequence shown here is derived from an EMBL/GenBank/DDBJ whole genome shotgun (WGS) entry which is preliminary data.</text>
</comment>
<protein>
    <submittedName>
        <fullName evidence="2">DUF1837 domain-containing protein</fullName>
    </submittedName>
</protein>
<dbReference type="InterPro" id="IPR014976">
    <property type="entry name" value="AbpA_HamA_C"/>
</dbReference>